<dbReference type="EMBL" id="UGYZ01000002">
    <property type="protein sequence ID" value="SUJ01640.1"/>
    <property type="molecule type" value="Genomic_DNA"/>
</dbReference>
<evidence type="ECO:0000259" key="10">
    <source>
        <dbReference type="PROSITE" id="PS50878"/>
    </source>
</evidence>
<keyword evidence="4" id="KW-0479">Metal-binding</keyword>
<name>A0A380BHG6_SPOPA</name>
<proteinExistence type="inferred from homology"/>
<dbReference type="RefSeq" id="WP_166739521.1">
    <property type="nucleotide sequence ID" value="NZ_CP038012.1"/>
</dbReference>
<keyword evidence="5" id="KW-0460">Magnesium</keyword>
<dbReference type="Pfam" id="PF00078">
    <property type="entry name" value="RVT_1"/>
    <property type="match status" value="1"/>
</dbReference>
<reference evidence="11 12" key="1">
    <citation type="submission" date="2018-06" db="EMBL/GenBank/DDBJ databases">
        <authorList>
            <consortium name="Pathogen Informatics"/>
            <person name="Doyle S."/>
        </authorList>
    </citation>
    <scope>NUCLEOTIDE SEQUENCE [LARGE SCALE GENOMIC DNA]</scope>
    <source>
        <strain evidence="12">ATCC 11859 / DSM 33 / NCIB 8841 / NCTC 4822</strain>
    </source>
</reference>
<dbReference type="AlphaFoldDB" id="A0A380BHG6"/>
<dbReference type="CDD" id="cd03487">
    <property type="entry name" value="RT_Bac_retron_II"/>
    <property type="match status" value="1"/>
</dbReference>
<evidence type="ECO:0000256" key="7">
    <source>
        <dbReference type="ARBA" id="ARBA00023118"/>
    </source>
</evidence>
<keyword evidence="12" id="KW-1185">Reference proteome</keyword>
<dbReference type="InterPro" id="IPR000477">
    <property type="entry name" value="RT_dom"/>
</dbReference>
<dbReference type="SUPFAM" id="SSF56672">
    <property type="entry name" value="DNA/RNA polymerases"/>
    <property type="match status" value="1"/>
</dbReference>
<dbReference type="PROSITE" id="PS50878">
    <property type="entry name" value="RT_POL"/>
    <property type="match status" value="1"/>
</dbReference>
<evidence type="ECO:0000256" key="8">
    <source>
        <dbReference type="ARBA" id="ARBA00034120"/>
    </source>
</evidence>
<dbReference type="Gene3D" id="3.30.70.270">
    <property type="match status" value="1"/>
</dbReference>
<keyword evidence="2" id="KW-0808">Transferase</keyword>
<evidence type="ECO:0000313" key="12">
    <source>
        <dbReference type="Proteomes" id="UP000254519"/>
    </source>
</evidence>
<dbReference type="Proteomes" id="UP000254519">
    <property type="component" value="Unassembled WGS sequence"/>
</dbReference>
<evidence type="ECO:0000256" key="3">
    <source>
        <dbReference type="ARBA" id="ARBA00022695"/>
    </source>
</evidence>
<dbReference type="PANTHER" id="PTHR34047">
    <property type="entry name" value="NUCLEAR INTRON MATURASE 1, MITOCHONDRIAL-RELATED"/>
    <property type="match status" value="1"/>
</dbReference>
<comment type="similarity">
    <text evidence="8">Belongs to the bacterial reverse transcriptase family.</text>
</comment>
<evidence type="ECO:0000256" key="6">
    <source>
        <dbReference type="ARBA" id="ARBA00022918"/>
    </source>
</evidence>
<evidence type="ECO:0000256" key="1">
    <source>
        <dbReference type="ARBA" id="ARBA00012493"/>
    </source>
</evidence>
<organism evidence="11 12">
    <name type="scientific">Sporosarcina pasteurii</name>
    <name type="common">Bacillus pasteurii</name>
    <dbReference type="NCBI Taxonomy" id="1474"/>
    <lineage>
        <taxon>Bacteria</taxon>
        <taxon>Bacillati</taxon>
        <taxon>Bacillota</taxon>
        <taxon>Bacilli</taxon>
        <taxon>Bacillales</taxon>
        <taxon>Caryophanaceae</taxon>
        <taxon>Sporosarcina</taxon>
    </lineage>
</organism>
<dbReference type="GO" id="GO:0003723">
    <property type="term" value="F:RNA binding"/>
    <property type="evidence" value="ECO:0007669"/>
    <property type="project" value="InterPro"/>
</dbReference>
<dbReference type="GO" id="GO:0051607">
    <property type="term" value="P:defense response to virus"/>
    <property type="evidence" value="ECO:0007669"/>
    <property type="project" value="UniProtKB-KW"/>
</dbReference>
<evidence type="ECO:0000256" key="9">
    <source>
        <dbReference type="ARBA" id="ARBA00048173"/>
    </source>
</evidence>
<keyword evidence="3" id="KW-0548">Nucleotidyltransferase</keyword>
<evidence type="ECO:0000313" key="11">
    <source>
        <dbReference type="EMBL" id="SUJ01640.1"/>
    </source>
</evidence>
<dbReference type="InterPro" id="IPR043128">
    <property type="entry name" value="Rev_trsase/Diguanyl_cyclase"/>
</dbReference>
<evidence type="ECO:0000256" key="5">
    <source>
        <dbReference type="ARBA" id="ARBA00022842"/>
    </source>
</evidence>
<keyword evidence="6 11" id="KW-0695">RNA-directed DNA polymerase</keyword>
<dbReference type="GO" id="GO:0003964">
    <property type="term" value="F:RNA-directed DNA polymerase activity"/>
    <property type="evidence" value="ECO:0007669"/>
    <property type="project" value="UniProtKB-KW"/>
</dbReference>
<accession>A0A380BHG6</accession>
<keyword evidence="7" id="KW-0051">Antiviral defense</keyword>
<feature type="domain" description="Reverse transcriptase" evidence="10">
    <location>
        <begin position="1"/>
        <end position="238"/>
    </location>
</feature>
<dbReference type="InterPro" id="IPR043502">
    <property type="entry name" value="DNA/RNA_pol_sf"/>
</dbReference>
<comment type="catalytic activity">
    <reaction evidence="9">
        <text>DNA(n) + a 2'-deoxyribonucleoside 5'-triphosphate = DNA(n+1) + diphosphate</text>
        <dbReference type="Rhea" id="RHEA:22508"/>
        <dbReference type="Rhea" id="RHEA-COMP:17339"/>
        <dbReference type="Rhea" id="RHEA-COMP:17340"/>
        <dbReference type="ChEBI" id="CHEBI:33019"/>
        <dbReference type="ChEBI" id="CHEBI:61560"/>
        <dbReference type="ChEBI" id="CHEBI:173112"/>
        <dbReference type="EC" id="2.7.7.49"/>
    </reaction>
</comment>
<dbReference type="EC" id="2.7.7.49" evidence="1"/>
<dbReference type="PRINTS" id="PR00866">
    <property type="entry name" value="RNADNAPOLMS"/>
</dbReference>
<protein>
    <recommendedName>
        <fullName evidence="1">RNA-directed DNA polymerase</fullName>
        <ecNumber evidence="1">2.7.7.49</ecNumber>
    </recommendedName>
</protein>
<dbReference type="InterPro" id="IPR000123">
    <property type="entry name" value="Reverse_transcriptase_msDNA"/>
</dbReference>
<evidence type="ECO:0000256" key="4">
    <source>
        <dbReference type="ARBA" id="ARBA00022723"/>
    </source>
</evidence>
<dbReference type="InterPro" id="IPR051083">
    <property type="entry name" value="GrpII_Intron_Splice-Mob/Def"/>
</dbReference>
<dbReference type="GO" id="GO:0046872">
    <property type="term" value="F:metal ion binding"/>
    <property type="evidence" value="ECO:0007669"/>
    <property type="project" value="UniProtKB-KW"/>
</dbReference>
<sequence length="316" mass="37330">MFRESFLYELSNKKFLSEIIQVDLSVLKNLEDLLETEKWKPYKLENKKRDLYNPTVQHKRALKRLVRSLYSITYPTYLYGGIKNKSYIDNAAIHKNNKYFLIADIEKFFPSTHESYVYDFFRNKMQMSIDISRILTLLVTYQHEEDSYRYLPQGFPTSPLLSFLAYSDMFKELEQFAETNNLVFSAYYDDLTFSSASFISKHLKRELALILRRYGFNLSTEKTRFQKRKANNITGVIVTKDGLKSPYKLTKKLMRLSSDLDNNLKNSSLTKEEIIVQLRRIRGCIIAIQSVDPSRNLQVYEKQINEVKRVHDVTFS</sequence>
<gene>
    <name evidence="11" type="ORF">NCTC4822_01160</name>
</gene>
<evidence type="ECO:0000256" key="2">
    <source>
        <dbReference type="ARBA" id="ARBA00022679"/>
    </source>
</evidence>